<protein>
    <submittedName>
        <fullName evidence="4">Uncharacterized protein YhaN</fullName>
    </submittedName>
</protein>
<evidence type="ECO:0000313" key="5">
    <source>
        <dbReference type="Proteomes" id="UP001519344"/>
    </source>
</evidence>
<evidence type="ECO:0000313" key="4">
    <source>
        <dbReference type="EMBL" id="MBP1965289.1"/>
    </source>
</evidence>
<keyword evidence="2" id="KW-0812">Transmembrane</keyword>
<proteinExistence type="predicted"/>
<keyword evidence="5" id="KW-1185">Reference proteome</keyword>
<sequence length="1077" mass="120517">MKIVSIQVEGFGSLRQRQLDTDTPLALFYGANEAGKSTLMGFIRAVLFGFPTRQNRSERYEPLGGGAHGGALTLQDEQGQLIRVERYDAPAAGGRRASAGLVKVTLGDGTTGGEELLNTLLGGLSADLFRSLFAFGLTELQELRTLQTDELSGYLYSAGLGVSGSAIMEAERKLAAQAESLYRPRGRNQEMNRLLKELEGLEQSLRRSRDLAADYDRLQGERRAAEARIAALEEQQEALRAEQLRLSLAGKARSGWIRLRQIGQELAALPELASFPEHASARLDALEAELERLHGERTRLRLRQQDLADQLSAIRIQPDVLAHQTELNHWLEQAATYEEQKRGLAGLRVEQEHQRAQIDRLLKQIDAHDGTGLDVGAFAVSIPLREQVRWYKEQFQKRRGDELRVRTELESLEQQLIRAEDGIRMLEADVRLAPSLPGGLDPSATLQRIARDYAGWQLLVKEVQYHKEREAVQSQFKLSLEEAAKAGKAASRKLRGRMAALIAGLAVIVSVLLGWQGNWTLAVCAFLLFAGAACYVRFGERATSDNRSSRAMVSSPAEETSLGQAAAARELRELERRLQEQIQAYMKTMQVQNGFSEAAATSAFNPSQQVSTADMLPLHNFQPQLDVWMREVEQNKQQLSQQLRKVEKLQDAKEMRQSLQHQEGQRVAVYEQLAAELEQLQGDWSDWLISLGLNGRLSPDAAMETIQMIEQGQDNLRQLHKLEAKLSSLLTNVEQYEEAVVLRLQLSTGQEPLFALKRWKEQEQEQLKLLAEQKHGQALYAEVEQELQLLVDAEQRTSERLACLLQEASAQDGEALRLQERGQEERKKLTEEQKLLESSLEALLGRSSLASYTQLLETQGEAAVAYRLETLERELADAASQTNELREAAGKLTAHIEQMEQGSEHADGLLQAEAYRASIRGQADQYAVASFASLLLKKAREVYEQERQPGVLLRASDYLAKMTNGAFTNVKAPFGEQRLVAIRSNGQSMDTGQLSRGTAEQLYLSMRFALVEEYAGRAVLPLVMDDILVNFDEERMESCLRVLADLSSRHQVLLFTCHGHVRDAAARILPDHRLINL</sequence>
<keyword evidence="1" id="KW-0175">Coiled coil</keyword>
<accession>A0ABS4I5B2</accession>
<feature type="coiled-coil region" evidence="1">
    <location>
        <begin position="826"/>
        <end position="888"/>
    </location>
</feature>
<keyword evidence="2" id="KW-0472">Membrane</keyword>
<comment type="caution">
    <text evidence="4">The sequence shown here is derived from an EMBL/GenBank/DDBJ whole genome shotgun (WGS) entry which is preliminary data.</text>
</comment>
<dbReference type="SUPFAM" id="SSF52540">
    <property type="entry name" value="P-loop containing nucleoside triphosphate hydrolases"/>
    <property type="match status" value="1"/>
</dbReference>
<dbReference type="PANTHER" id="PTHR41259:SF1">
    <property type="entry name" value="DOUBLE-STRAND BREAK REPAIR RAD50 ATPASE, PUTATIVE-RELATED"/>
    <property type="match status" value="1"/>
</dbReference>
<dbReference type="Pfam" id="PF13514">
    <property type="entry name" value="AAA_27"/>
    <property type="match status" value="1"/>
</dbReference>
<dbReference type="RefSeq" id="WP_167058316.1">
    <property type="nucleotide sequence ID" value="NZ_JAAOZR010000018.1"/>
</dbReference>
<dbReference type="Proteomes" id="UP001519344">
    <property type="component" value="Unassembled WGS sequence"/>
</dbReference>
<reference evidence="4 5" key="1">
    <citation type="submission" date="2021-03" db="EMBL/GenBank/DDBJ databases">
        <title>Genomic Encyclopedia of Type Strains, Phase IV (KMG-IV): sequencing the most valuable type-strain genomes for metagenomic binning, comparative biology and taxonomic classification.</title>
        <authorList>
            <person name="Goeker M."/>
        </authorList>
    </citation>
    <scope>NUCLEOTIDE SEQUENCE [LARGE SCALE GENOMIC DNA]</scope>
    <source>
        <strain evidence="4 5">DSM 24950</strain>
    </source>
</reference>
<evidence type="ECO:0000259" key="3">
    <source>
        <dbReference type="Pfam" id="PF13514"/>
    </source>
</evidence>
<dbReference type="EMBL" id="JAGGKV010000013">
    <property type="protein sequence ID" value="MBP1965289.1"/>
    <property type="molecule type" value="Genomic_DNA"/>
</dbReference>
<evidence type="ECO:0000256" key="1">
    <source>
        <dbReference type="SAM" id="Coils"/>
    </source>
</evidence>
<gene>
    <name evidence="4" type="ORF">J2Z65_004526</name>
</gene>
<feature type="coiled-coil region" evidence="1">
    <location>
        <begin position="564"/>
        <end position="591"/>
    </location>
</feature>
<name>A0ABS4I5B2_9BACL</name>
<feature type="transmembrane region" description="Helical" evidence="2">
    <location>
        <begin position="494"/>
        <end position="513"/>
    </location>
</feature>
<feature type="coiled-coil region" evidence="1">
    <location>
        <begin position="188"/>
        <end position="249"/>
    </location>
</feature>
<evidence type="ECO:0000256" key="2">
    <source>
        <dbReference type="SAM" id="Phobius"/>
    </source>
</evidence>
<feature type="transmembrane region" description="Helical" evidence="2">
    <location>
        <begin position="519"/>
        <end position="538"/>
    </location>
</feature>
<dbReference type="Gene3D" id="3.40.50.300">
    <property type="entry name" value="P-loop containing nucleotide triphosphate hydrolases"/>
    <property type="match status" value="2"/>
</dbReference>
<dbReference type="InterPro" id="IPR027417">
    <property type="entry name" value="P-loop_NTPase"/>
</dbReference>
<dbReference type="InterPro" id="IPR038734">
    <property type="entry name" value="YhaN_AAA"/>
</dbReference>
<feature type="coiled-coil region" evidence="1">
    <location>
        <begin position="629"/>
        <end position="656"/>
    </location>
</feature>
<keyword evidence="2" id="KW-1133">Transmembrane helix</keyword>
<dbReference type="PANTHER" id="PTHR41259">
    <property type="entry name" value="DOUBLE-STRAND BREAK REPAIR RAD50 ATPASE, PUTATIVE-RELATED"/>
    <property type="match status" value="1"/>
</dbReference>
<feature type="domain" description="YhaN AAA" evidence="3">
    <location>
        <begin position="1"/>
        <end position="208"/>
    </location>
</feature>
<organism evidence="4 5">
    <name type="scientific">Paenibacillus aceris</name>
    <dbReference type="NCBI Taxonomy" id="869555"/>
    <lineage>
        <taxon>Bacteria</taxon>
        <taxon>Bacillati</taxon>
        <taxon>Bacillota</taxon>
        <taxon>Bacilli</taxon>
        <taxon>Bacillales</taxon>
        <taxon>Paenibacillaceae</taxon>
        <taxon>Paenibacillus</taxon>
    </lineage>
</organism>